<gene>
    <name evidence="2" type="ORF">DCCM_4628</name>
</gene>
<evidence type="ECO:0000259" key="1">
    <source>
        <dbReference type="Pfam" id="PF08281"/>
    </source>
</evidence>
<reference evidence="3" key="1">
    <citation type="submission" date="2018-02" db="EMBL/GenBank/DDBJ databases">
        <title>Genome sequence of Desulfocucumis palustris strain NAW-5.</title>
        <authorList>
            <person name="Watanabe M."/>
            <person name="Kojima H."/>
            <person name="Fukui M."/>
        </authorList>
    </citation>
    <scope>NUCLEOTIDE SEQUENCE [LARGE SCALE GENOMIC DNA]</scope>
    <source>
        <strain evidence="3">NAW-5</strain>
    </source>
</reference>
<feature type="domain" description="RNA polymerase sigma factor 70 region 4 type 2" evidence="1">
    <location>
        <begin position="88"/>
        <end position="139"/>
    </location>
</feature>
<dbReference type="GO" id="GO:0016987">
    <property type="term" value="F:sigma factor activity"/>
    <property type="evidence" value="ECO:0007669"/>
    <property type="project" value="InterPro"/>
</dbReference>
<accession>A0A2L2XGK8</accession>
<dbReference type="Pfam" id="PF08281">
    <property type="entry name" value="Sigma70_r4_2"/>
    <property type="match status" value="1"/>
</dbReference>
<dbReference type="Proteomes" id="UP000239549">
    <property type="component" value="Unassembled WGS sequence"/>
</dbReference>
<name>A0A2L2XGK8_9FIRM</name>
<protein>
    <recommendedName>
        <fullName evidence="1">RNA polymerase sigma factor 70 region 4 type 2 domain-containing protein</fullName>
    </recommendedName>
</protein>
<dbReference type="SUPFAM" id="SSF88659">
    <property type="entry name" value="Sigma3 and sigma4 domains of RNA polymerase sigma factors"/>
    <property type="match status" value="1"/>
</dbReference>
<dbReference type="EMBL" id="BFAV01000172">
    <property type="protein sequence ID" value="GBF35499.1"/>
    <property type="molecule type" value="Genomic_DNA"/>
</dbReference>
<proteinExistence type="predicted"/>
<dbReference type="GO" id="GO:0003677">
    <property type="term" value="F:DNA binding"/>
    <property type="evidence" value="ECO:0007669"/>
    <property type="project" value="InterPro"/>
</dbReference>
<sequence>MKELIDEYKKSLSLLRRSNISPIHGRSMISDTLWAIEYMETGRVPGKKWSVARWSREKREVPVDPFLISRFLKSSDSVKSAPDWMVQLLERLLSSLSAREREAFRLVRGHCYSFAQAGELMGCNKGSVQNLVRRAEKKIALVVRKQTISERESLGQEV</sequence>
<dbReference type="GO" id="GO:0006352">
    <property type="term" value="P:DNA-templated transcription initiation"/>
    <property type="evidence" value="ECO:0007669"/>
    <property type="project" value="InterPro"/>
</dbReference>
<dbReference type="AlphaFoldDB" id="A0A2L2XGK8"/>
<organism evidence="2 3">
    <name type="scientific">Desulfocucumis palustris</name>
    <dbReference type="NCBI Taxonomy" id="1898651"/>
    <lineage>
        <taxon>Bacteria</taxon>
        <taxon>Bacillati</taxon>
        <taxon>Bacillota</taxon>
        <taxon>Clostridia</taxon>
        <taxon>Eubacteriales</taxon>
        <taxon>Desulfocucumaceae</taxon>
        <taxon>Desulfocucumis</taxon>
    </lineage>
</organism>
<comment type="caution">
    <text evidence="2">The sequence shown here is derived from an EMBL/GenBank/DDBJ whole genome shotgun (WGS) entry which is preliminary data.</text>
</comment>
<dbReference type="OrthoDB" id="2083683at2"/>
<dbReference type="RefSeq" id="WP_104373568.1">
    <property type="nucleotide sequence ID" value="NZ_BFAV01000172.1"/>
</dbReference>
<dbReference type="InterPro" id="IPR036388">
    <property type="entry name" value="WH-like_DNA-bd_sf"/>
</dbReference>
<dbReference type="InterPro" id="IPR013249">
    <property type="entry name" value="RNA_pol_sigma70_r4_t2"/>
</dbReference>
<keyword evidence="3" id="KW-1185">Reference proteome</keyword>
<evidence type="ECO:0000313" key="2">
    <source>
        <dbReference type="EMBL" id="GBF35499.1"/>
    </source>
</evidence>
<evidence type="ECO:0000313" key="3">
    <source>
        <dbReference type="Proteomes" id="UP000239549"/>
    </source>
</evidence>
<dbReference type="InterPro" id="IPR013324">
    <property type="entry name" value="RNA_pol_sigma_r3/r4-like"/>
</dbReference>
<dbReference type="Gene3D" id="1.10.10.10">
    <property type="entry name" value="Winged helix-like DNA-binding domain superfamily/Winged helix DNA-binding domain"/>
    <property type="match status" value="1"/>
</dbReference>